<dbReference type="AlphaFoldDB" id="A0ABD2A0E6"/>
<accession>A0ABD2A0E6</accession>
<keyword evidence="2" id="KW-1185">Reference proteome</keyword>
<name>A0ABD2A0E6_VESSQ</name>
<dbReference type="EMBL" id="JAUDFV010000161">
    <property type="protein sequence ID" value="KAL2713180.1"/>
    <property type="molecule type" value="Genomic_DNA"/>
</dbReference>
<gene>
    <name evidence="1" type="ORF">V1478_017373</name>
</gene>
<protein>
    <submittedName>
        <fullName evidence="1">Uncharacterized protein</fullName>
    </submittedName>
</protein>
<reference evidence="1 2" key="1">
    <citation type="journal article" date="2024" name="Ann. Entomol. Soc. Am.">
        <title>Genomic analyses of the southern and eastern yellowjacket wasps (Hymenoptera: Vespidae) reveal evolutionary signatures of social life.</title>
        <authorList>
            <person name="Catto M.A."/>
            <person name="Caine P.B."/>
            <person name="Orr S.E."/>
            <person name="Hunt B.G."/>
            <person name="Goodisman M.A.D."/>
        </authorList>
    </citation>
    <scope>NUCLEOTIDE SEQUENCE [LARGE SCALE GENOMIC DNA]</scope>
    <source>
        <strain evidence="1">233</strain>
        <tissue evidence="1">Head and thorax</tissue>
    </source>
</reference>
<organism evidence="1 2">
    <name type="scientific">Vespula squamosa</name>
    <name type="common">Southern yellow jacket</name>
    <name type="synonym">Wasp</name>
    <dbReference type="NCBI Taxonomy" id="30214"/>
    <lineage>
        <taxon>Eukaryota</taxon>
        <taxon>Metazoa</taxon>
        <taxon>Ecdysozoa</taxon>
        <taxon>Arthropoda</taxon>
        <taxon>Hexapoda</taxon>
        <taxon>Insecta</taxon>
        <taxon>Pterygota</taxon>
        <taxon>Neoptera</taxon>
        <taxon>Endopterygota</taxon>
        <taxon>Hymenoptera</taxon>
        <taxon>Apocrita</taxon>
        <taxon>Aculeata</taxon>
        <taxon>Vespoidea</taxon>
        <taxon>Vespidae</taxon>
        <taxon>Vespinae</taxon>
        <taxon>Vespula</taxon>
    </lineage>
</organism>
<evidence type="ECO:0000313" key="2">
    <source>
        <dbReference type="Proteomes" id="UP001607302"/>
    </source>
</evidence>
<comment type="caution">
    <text evidence="1">The sequence shown here is derived from an EMBL/GenBank/DDBJ whole genome shotgun (WGS) entry which is preliminary data.</text>
</comment>
<evidence type="ECO:0000313" key="1">
    <source>
        <dbReference type="EMBL" id="KAL2713180.1"/>
    </source>
</evidence>
<sequence length="67" mass="7960">MKLIILRETNGFQVDEKLNCIDIDFLCNTKHIDACNTKSCFNVLYPMSVEYRIYIYRINKTSSNIEY</sequence>
<proteinExistence type="predicted"/>
<dbReference type="Proteomes" id="UP001607302">
    <property type="component" value="Unassembled WGS sequence"/>
</dbReference>